<gene>
    <name evidence="2" type="ORF">NDU88_000744</name>
</gene>
<keyword evidence="3" id="KW-1185">Reference proteome</keyword>
<evidence type="ECO:0000256" key="1">
    <source>
        <dbReference type="SAM" id="MobiDB-lite"/>
    </source>
</evidence>
<evidence type="ECO:0000313" key="3">
    <source>
        <dbReference type="Proteomes" id="UP001066276"/>
    </source>
</evidence>
<accession>A0AAV7URC6</accession>
<protein>
    <submittedName>
        <fullName evidence="2">Uncharacterized protein</fullName>
    </submittedName>
</protein>
<feature type="compositionally biased region" description="Low complexity" evidence="1">
    <location>
        <begin position="23"/>
        <end position="32"/>
    </location>
</feature>
<comment type="caution">
    <text evidence="2">The sequence shown here is derived from an EMBL/GenBank/DDBJ whole genome shotgun (WGS) entry which is preliminary data.</text>
</comment>
<dbReference type="Proteomes" id="UP001066276">
    <property type="component" value="Chromosome 2_2"/>
</dbReference>
<organism evidence="2 3">
    <name type="scientific">Pleurodeles waltl</name>
    <name type="common">Iberian ribbed newt</name>
    <dbReference type="NCBI Taxonomy" id="8319"/>
    <lineage>
        <taxon>Eukaryota</taxon>
        <taxon>Metazoa</taxon>
        <taxon>Chordata</taxon>
        <taxon>Craniata</taxon>
        <taxon>Vertebrata</taxon>
        <taxon>Euteleostomi</taxon>
        <taxon>Amphibia</taxon>
        <taxon>Batrachia</taxon>
        <taxon>Caudata</taxon>
        <taxon>Salamandroidea</taxon>
        <taxon>Salamandridae</taxon>
        <taxon>Pleurodelinae</taxon>
        <taxon>Pleurodeles</taxon>
    </lineage>
</organism>
<dbReference type="AlphaFoldDB" id="A0AAV7URC6"/>
<sequence>MEPGGTPMKHWHQPCLHSGLNKSPMPGHSPSPGTGGGKGSGPLRLPPGDPNDAARAGFGCCGRPGARFLLRGLAPAVSRARRLLRCRGEERRCGCSRSGGERTGVPGGPGGLIGGRFGPRLPPPFLSLWAPGVCGGWGRRPPGPFPPLDRRVRSGFPIPGPPTGASGARSITGALRAC</sequence>
<name>A0AAV7URC6_PLEWA</name>
<feature type="region of interest" description="Disordered" evidence="1">
    <location>
        <begin position="1"/>
        <end position="51"/>
    </location>
</feature>
<reference evidence="2" key="1">
    <citation type="journal article" date="2022" name="bioRxiv">
        <title>Sequencing and chromosome-scale assembly of the giantPleurodeles waltlgenome.</title>
        <authorList>
            <person name="Brown T."/>
            <person name="Elewa A."/>
            <person name="Iarovenko S."/>
            <person name="Subramanian E."/>
            <person name="Araus A.J."/>
            <person name="Petzold A."/>
            <person name="Susuki M."/>
            <person name="Suzuki K.-i.T."/>
            <person name="Hayashi T."/>
            <person name="Toyoda A."/>
            <person name="Oliveira C."/>
            <person name="Osipova E."/>
            <person name="Leigh N.D."/>
            <person name="Simon A."/>
            <person name="Yun M.H."/>
        </authorList>
    </citation>
    <scope>NUCLEOTIDE SEQUENCE</scope>
    <source>
        <strain evidence="2">20211129_DDA</strain>
        <tissue evidence="2">Liver</tissue>
    </source>
</reference>
<dbReference type="EMBL" id="JANPWB010000004">
    <property type="protein sequence ID" value="KAJ1191428.1"/>
    <property type="molecule type" value="Genomic_DNA"/>
</dbReference>
<proteinExistence type="predicted"/>
<evidence type="ECO:0000313" key="2">
    <source>
        <dbReference type="EMBL" id="KAJ1191428.1"/>
    </source>
</evidence>